<name>A0A0S4IZY2_BODSA</name>
<dbReference type="EMBL" id="CYKH01000662">
    <property type="protein sequence ID" value="CUG12087.1"/>
    <property type="molecule type" value="Genomic_DNA"/>
</dbReference>
<evidence type="ECO:0000313" key="2">
    <source>
        <dbReference type="Proteomes" id="UP000051952"/>
    </source>
</evidence>
<dbReference type="Proteomes" id="UP000051952">
    <property type="component" value="Unassembled WGS sequence"/>
</dbReference>
<dbReference type="VEuPathDB" id="TriTrypDB:BSAL_74675"/>
<proteinExistence type="predicted"/>
<dbReference type="AlphaFoldDB" id="A0A0S4IZY2"/>
<organism evidence="1 2">
    <name type="scientific">Bodo saltans</name>
    <name type="common">Flagellated protozoan</name>
    <dbReference type="NCBI Taxonomy" id="75058"/>
    <lineage>
        <taxon>Eukaryota</taxon>
        <taxon>Discoba</taxon>
        <taxon>Euglenozoa</taxon>
        <taxon>Kinetoplastea</taxon>
        <taxon>Metakinetoplastina</taxon>
        <taxon>Eubodonida</taxon>
        <taxon>Bodonidae</taxon>
        <taxon>Bodo</taxon>
    </lineage>
</organism>
<gene>
    <name evidence="1" type="ORF">BSAL_74675</name>
</gene>
<keyword evidence="2" id="KW-1185">Reference proteome</keyword>
<accession>A0A0S4IZY2</accession>
<evidence type="ECO:0000313" key="1">
    <source>
        <dbReference type="EMBL" id="CUG12087.1"/>
    </source>
</evidence>
<reference evidence="2" key="1">
    <citation type="submission" date="2015-09" db="EMBL/GenBank/DDBJ databases">
        <authorList>
            <consortium name="Pathogen Informatics"/>
        </authorList>
    </citation>
    <scope>NUCLEOTIDE SEQUENCE [LARGE SCALE GENOMIC DNA]</scope>
    <source>
        <strain evidence="2">Lake Konstanz</strain>
    </source>
</reference>
<sequence>MTTGDSASDERMDASDEALREECWNGIPTLRRAENSRDSSFKGLHTLLEEPAPCSALRPVPVVFQMKAQSDVRLERWALAAHADAKARLGVTDGTYFVVLYDVSNTQKVDGWKSRIPEGTIVIEREALIQFLSPFGMTPLLRILDTLQKSCRSDAHQQ</sequence>
<protein>
    <submittedName>
        <fullName evidence="1">Uncharacterized protein</fullName>
    </submittedName>
</protein>